<sequence>MSEIESDAPPPRRPTMKDVAREAGVSTSAVSFALNNRPGVSDSTRRRVIRVADRLGWRPSSAARALSGESAGAIGMVLARPADSLGGESFFLQLVSGIQASLAPRDQALVFQMVDDVQAECELYRRWWAEGRVDGVVVVDPRVSDPRPETLAVLGLPAVIIGGMEAPGNPDAPQLPRQARLSNIWADDSGAMDLIVRHLYGLGHRRIGHIAGTPGYAHTARRIASLRAAARRLGLEHAVSVTTDFTDRQGAKAARRLFSAPVPPTALICDNEVMAVAAVSVAAERGLLIPRDVSVVSWEDSVICHTLHPQLTALVRKADEFGGRAASELLALLDGDAPRQLQDPLPRLQPRESTGAPPAQGFGSG</sequence>
<dbReference type="SUPFAM" id="SSF47413">
    <property type="entry name" value="lambda repressor-like DNA-binding domains"/>
    <property type="match status" value="1"/>
</dbReference>
<dbReference type="InterPro" id="IPR046335">
    <property type="entry name" value="LacI/GalR-like_sensor"/>
</dbReference>
<dbReference type="PANTHER" id="PTHR30146:SF155">
    <property type="entry name" value="ALANINE RACEMASE"/>
    <property type="match status" value="1"/>
</dbReference>
<evidence type="ECO:0000256" key="1">
    <source>
        <dbReference type="ARBA" id="ARBA00023015"/>
    </source>
</evidence>
<dbReference type="PROSITE" id="PS50932">
    <property type="entry name" value="HTH_LACI_2"/>
    <property type="match status" value="1"/>
</dbReference>
<dbReference type="RefSeq" id="WP_229892971.1">
    <property type="nucleotide sequence ID" value="NZ_BMUU01000014.1"/>
</dbReference>
<evidence type="ECO:0000256" key="2">
    <source>
        <dbReference type="ARBA" id="ARBA00023125"/>
    </source>
</evidence>
<proteinExistence type="predicted"/>
<evidence type="ECO:0000313" key="6">
    <source>
        <dbReference type="EMBL" id="GGY60212.1"/>
    </source>
</evidence>
<dbReference type="Gene3D" id="3.40.50.2300">
    <property type="match status" value="2"/>
</dbReference>
<feature type="region of interest" description="Disordered" evidence="4">
    <location>
        <begin position="335"/>
        <end position="365"/>
    </location>
</feature>
<keyword evidence="1" id="KW-0805">Transcription regulation</keyword>
<reference evidence="7" key="1">
    <citation type="journal article" date="2019" name="Int. J. Syst. Evol. Microbiol.">
        <title>The Global Catalogue of Microorganisms (GCM) 10K type strain sequencing project: providing services to taxonomists for standard genome sequencing and annotation.</title>
        <authorList>
            <consortium name="The Broad Institute Genomics Platform"/>
            <consortium name="The Broad Institute Genome Sequencing Center for Infectious Disease"/>
            <person name="Wu L."/>
            <person name="Ma J."/>
        </authorList>
    </citation>
    <scope>NUCLEOTIDE SEQUENCE [LARGE SCALE GENOMIC DNA]</scope>
    <source>
        <strain evidence="7">JCM 4594</strain>
    </source>
</reference>
<dbReference type="PANTHER" id="PTHR30146">
    <property type="entry name" value="LACI-RELATED TRANSCRIPTIONAL REPRESSOR"/>
    <property type="match status" value="1"/>
</dbReference>
<dbReference type="Pfam" id="PF13377">
    <property type="entry name" value="Peripla_BP_3"/>
    <property type="match status" value="1"/>
</dbReference>
<comment type="caution">
    <text evidence="6">The sequence shown here is derived from an EMBL/GenBank/DDBJ whole genome shotgun (WGS) entry which is preliminary data.</text>
</comment>
<evidence type="ECO:0000313" key="7">
    <source>
        <dbReference type="Proteomes" id="UP000600946"/>
    </source>
</evidence>
<dbReference type="Pfam" id="PF00356">
    <property type="entry name" value="LacI"/>
    <property type="match status" value="1"/>
</dbReference>
<accession>A0ABQ3AMP8</accession>
<dbReference type="PROSITE" id="PS00356">
    <property type="entry name" value="HTH_LACI_1"/>
    <property type="match status" value="1"/>
</dbReference>
<keyword evidence="2" id="KW-0238">DNA-binding</keyword>
<keyword evidence="3" id="KW-0804">Transcription</keyword>
<dbReference type="SUPFAM" id="SSF53822">
    <property type="entry name" value="Periplasmic binding protein-like I"/>
    <property type="match status" value="1"/>
</dbReference>
<evidence type="ECO:0000256" key="3">
    <source>
        <dbReference type="ARBA" id="ARBA00023163"/>
    </source>
</evidence>
<name>A0ABQ3AMP8_9ACTN</name>
<dbReference type="SMART" id="SM00354">
    <property type="entry name" value="HTH_LACI"/>
    <property type="match status" value="1"/>
</dbReference>
<dbReference type="EMBL" id="BMUU01000014">
    <property type="protein sequence ID" value="GGY60212.1"/>
    <property type="molecule type" value="Genomic_DNA"/>
</dbReference>
<dbReference type="CDD" id="cd06267">
    <property type="entry name" value="PBP1_LacI_sugar_binding-like"/>
    <property type="match status" value="1"/>
</dbReference>
<evidence type="ECO:0000256" key="4">
    <source>
        <dbReference type="SAM" id="MobiDB-lite"/>
    </source>
</evidence>
<dbReference type="GeneID" id="96294273"/>
<organism evidence="6 7">
    <name type="scientific">Streptomyces xanthochromogenes</name>
    <dbReference type="NCBI Taxonomy" id="67384"/>
    <lineage>
        <taxon>Bacteria</taxon>
        <taxon>Bacillati</taxon>
        <taxon>Actinomycetota</taxon>
        <taxon>Actinomycetes</taxon>
        <taxon>Kitasatosporales</taxon>
        <taxon>Streptomycetaceae</taxon>
        <taxon>Streptomyces</taxon>
    </lineage>
</organism>
<dbReference type="InterPro" id="IPR028082">
    <property type="entry name" value="Peripla_BP_I"/>
</dbReference>
<feature type="domain" description="HTH lacI-type" evidence="5">
    <location>
        <begin position="14"/>
        <end position="68"/>
    </location>
</feature>
<dbReference type="CDD" id="cd01392">
    <property type="entry name" value="HTH_LacI"/>
    <property type="match status" value="1"/>
</dbReference>
<protein>
    <submittedName>
        <fullName evidence="6">LacI family transcriptional regulator</fullName>
    </submittedName>
</protein>
<dbReference type="InterPro" id="IPR000843">
    <property type="entry name" value="HTH_LacI"/>
</dbReference>
<dbReference type="InterPro" id="IPR010982">
    <property type="entry name" value="Lambda_DNA-bd_dom_sf"/>
</dbReference>
<evidence type="ECO:0000259" key="5">
    <source>
        <dbReference type="PROSITE" id="PS50932"/>
    </source>
</evidence>
<dbReference type="Gene3D" id="1.10.260.40">
    <property type="entry name" value="lambda repressor-like DNA-binding domains"/>
    <property type="match status" value="1"/>
</dbReference>
<gene>
    <name evidence="6" type="ORF">GCM10010326_63760</name>
</gene>
<dbReference type="Proteomes" id="UP000600946">
    <property type="component" value="Unassembled WGS sequence"/>
</dbReference>
<keyword evidence="7" id="KW-1185">Reference proteome</keyword>